<dbReference type="GO" id="GO:0004553">
    <property type="term" value="F:hydrolase activity, hydrolyzing O-glycosyl compounds"/>
    <property type="evidence" value="ECO:0007669"/>
    <property type="project" value="InterPro"/>
</dbReference>
<proteinExistence type="inferred from homology"/>
<dbReference type="PROSITE" id="PS51762">
    <property type="entry name" value="GH16_2"/>
    <property type="match status" value="1"/>
</dbReference>
<gene>
    <name evidence="4" type="ORF">M9189_02155</name>
</gene>
<name>A0A9J6ZQF1_9BACT</name>
<dbReference type="InterPro" id="IPR013320">
    <property type="entry name" value="ConA-like_dom_sf"/>
</dbReference>
<feature type="signal peptide" evidence="2">
    <location>
        <begin position="1"/>
        <end position="18"/>
    </location>
</feature>
<comment type="similarity">
    <text evidence="1">Belongs to the glycosyl hydrolase 16 family.</text>
</comment>
<feature type="domain" description="GH16" evidence="3">
    <location>
        <begin position="26"/>
        <end position="277"/>
    </location>
</feature>
<keyword evidence="5" id="KW-1185">Reference proteome</keyword>
<keyword evidence="2" id="KW-0732">Signal</keyword>
<dbReference type="Proteomes" id="UP001056426">
    <property type="component" value="Chromosome"/>
</dbReference>
<evidence type="ECO:0000256" key="1">
    <source>
        <dbReference type="ARBA" id="ARBA00006865"/>
    </source>
</evidence>
<protein>
    <submittedName>
        <fullName evidence="4">Glycoside hydrolase family 16 protein</fullName>
    </submittedName>
</protein>
<keyword evidence="4" id="KW-0378">Hydrolase</keyword>
<dbReference type="CDD" id="cd08023">
    <property type="entry name" value="GH16_laminarinase_like"/>
    <property type="match status" value="1"/>
</dbReference>
<dbReference type="Gene3D" id="2.60.120.200">
    <property type="match status" value="1"/>
</dbReference>
<evidence type="ECO:0000313" key="4">
    <source>
        <dbReference type="EMBL" id="URW80164.1"/>
    </source>
</evidence>
<dbReference type="PANTHER" id="PTHR10963:SF55">
    <property type="entry name" value="GLYCOSIDE HYDROLASE FAMILY 16 PROTEIN"/>
    <property type="match status" value="1"/>
</dbReference>
<accession>A0A9J6ZQF1</accession>
<dbReference type="KEGG" id="alkq:M9189_02155"/>
<dbReference type="Pfam" id="PF00722">
    <property type="entry name" value="Glyco_hydro_16"/>
    <property type="match status" value="1"/>
</dbReference>
<dbReference type="EMBL" id="CP098400">
    <property type="protein sequence ID" value="URW80164.1"/>
    <property type="molecule type" value="Genomic_DNA"/>
</dbReference>
<feature type="chain" id="PRO_5039904001" evidence="2">
    <location>
        <begin position="19"/>
        <end position="277"/>
    </location>
</feature>
<dbReference type="AlphaFoldDB" id="A0A9J6ZQF1"/>
<dbReference type="InterPro" id="IPR000757">
    <property type="entry name" value="Beta-glucanase-like"/>
</dbReference>
<dbReference type="SUPFAM" id="SSF49899">
    <property type="entry name" value="Concanavalin A-like lectins/glucanases"/>
    <property type="match status" value="1"/>
</dbReference>
<evidence type="ECO:0000313" key="5">
    <source>
        <dbReference type="Proteomes" id="UP001056426"/>
    </source>
</evidence>
<dbReference type="InterPro" id="IPR050546">
    <property type="entry name" value="Glycosyl_Hydrlase_16"/>
</dbReference>
<dbReference type="GO" id="GO:0005975">
    <property type="term" value="P:carbohydrate metabolic process"/>
    <property type="evidence" value="ECO:0007669"/>
    <property type="project" value="InterPro"/>
</dbReference>
<organism evidence="4 5">
    <name type="scientific">Xiashengella succiniciproducens</name>
    <dbReference type="NCBI Taxonomy" id="2949635"/>
    <lineage>
        <taxon>Bacteria</taxon>
        <taxon>Pseudomonadati</taxon>
        <taxon>Bacteroidota</taxon>
        <taxon>Bacteroidia</taxon>
        <taxon>Marinilabiliales</taxon>
        <taxon>Marinilabiliaceae</taxon>
        <taxon>Xiashengella</taxon>
    </lineage>
</organism>
<dbReference type="RefSeq" id="WP_250724286.1">
    <property type="nucleotide sequence ID" value="NZ_CP098400.1"/>
</dbReference>
<dbReference type="PANTHER" id="PTHR10963">
    <property type="entry name" value="GLYCOSYL HYDROLASE-RELATED"/>
    <property type="match status" value="1"/>
</dbReference>
<reference evidence="4" key="1">
    <citation type="submission" date="2022-05" db="EMBL/GenBank/DDBJ databases">
        <authorList>
            <person name="Sun X."/>
        </authorList>
    </citation>
    <scope>NUCLEOTIDE SEQUENCE</scope>
    <source>
        <strain evidence="4">Ai-910</strain>
    </source>
</reference>
<reference evidence="4" key="2">
    <citation type="submission" date="2022-06" db="EMBL/GenBank/DDBJ databases">
        <title>Xiashengella guii gen. nov. sp. nov., a bacterium isolated form anaerobic digestion tank.</title>
        <authorList>
            <person name="Huang H."/>
        </authorList>
    </citation>
    <scope>NUCLEOTIDE SEQUENCE</scope>
    <source>
        <strain evidence="4">Ai-910</strain>
    </source>
</reference>
<evidence type="ECO:0000256" key="2">
    <source>
        <dbReference type="SAM" id="SignalP"/>
    </source>
</evidence>
<evidence type="ECO:0000259" key="3">
    <source>
        <dbReference type="PROSITE" id="PS51762"/>
    </source>
</evidence>
<sequence length="277" mass="31546">MCRNLISCLLLMCCFNQAGCSQDIEEPKEQLPDNLVFIDEFETFNDKVWTKERHEPGWVNNELQEYRPENVSVGTDQGKSVLIITAERKGNNIYSGRVNSQGKMNFRTGRIEASIKLPKTANGLWPAFWMMGDNGKNWPTCGEIDILEMGEKQGILNGTSESLVNVAIHYGEDYTSHRQEYFAKLLDHSLLDGEYHIYALEKTANRLTITIDGIEIRSFDISPVSGRQEYFKDEYYALINLAVGGNFPGIQDIDEITALPDDGKAYMYVDWIKVFDL</sequence>